<evidence type="ECO:0000313" key="2">
    <source>
        <dbReference type="Proteomes" id="UP000265618"/>
    </source>
</evidence>
<comment type="caution">
    <text evidence="1">The sequence shown here is derived from an EMBL/GenBank/DDBJ whole genome shotgun (WGS) entry which is preliminary data.</text>
</comment>
<organism evidence="1 2">
    <name type="scientific">Kipferlia bialata</name>
    <dbReference type="NCBI Taxonomy" id="797122"/>
    <lineage>
        <taxon>Eukaryota</taxon>
        <taxon>Metamonada</taxon>
        <taxon>Carpediemonas-like organisms</taxon>
        <taxon>Kipferlia</taxon>
    </lineage>
</organism>
<dbReference type="EMBL" id="BDIP01007448">
    <property type="protein sequence ID" value="GIQ91284.1"/>
    <property type="molecule type" value="Genomic_DNA"/>
</dbReference>
<gene>
    <name evidence="1" type="ORF">KIPB_014464</name>
</gene>
<feature type="non-terminal residue" evidence="1">
    <location>
        <position position="1"/>
    </location>
</feature>
<dbReference type="Proteomes" id="UP000265618">
    <property type="component" value="Unassembled WGS sequence"/>
</dbReference>
<keyword evidence="2" id="KW-1185">Reference proteome</keyword>
<reference evidence="1 2" key="1">
    <citation type="journal article" date="2018" name="PLoS ONE">
        <title>The draft genome of Kipferlia bialata reveals reductive genome evolution in fornicate parasites.</title>
        <authorList>
            <person name="Tanifuji G."/>
            <person name="Takabayashi S."/>
            <person name="Kume K."/>
            <person name="Takagi M."/>
            <person name="Nakayama T."/>
            <person name="Kamikawa R."/>
            <person name="Inagaki Y."/>
            <person name="Hashimoto T."/>
        </authorList>
    </citation>
    <scope>NUCLEOTIDE SEQUENCE [LARGE SCALE GENOMIC DNA]</scope>
    <source>
        <strain evidence="1">NY0173</strain>
    </source>
</reference>
<sequence>MTVYTKNQYGMDLTVLNVSVSILAGPSPVSVVTGVASEVSTGEYSYTYTPTVEGTYSVTAYVGSTLLEASGSGVVAVVGVLGEDMVTRYVSSLSTMAGLPETVDLGVTVTGTLTLRDGLGAVDDTELPVTVQWDSEASTVGTVEWSSASDTYAVSIPAPTNISDAGVRSLEVYVDGQFLLSENVSVALLVSVDTAASGIVDMATQGVKDGSVELWVAGVTGLTGSAMGTCEEQEVVIQLLDEAESVIGTDLSDHLQAGFDGDLSLSPTWSESDICYTLSLSAPSSIGTHTLSVALQGYTLLENTLTVSQVPVPELSSVTVPSSVTP</sequence>
<protein>
    <submittedName>
        <fullName evidence="1">Uncharacterized protein</fullName>
    </submittedName>
</protein>
<dbReference type="AlphaFoldDB" id="A0A9K3D978"/>
<evidence type="ECO:0000313" key="1">
    <source>
        <dbReference type="EMBL" id="GIQ91284.1"/>
    </source>
</evidence>
<accession>A0A9K3D978</accession>
<dbReference type="Gene3D" id="2.60.40.10">
    <property type="entry name" value="Immunoglobulins"/>
    <property type="match status" value="1"/>
</dbReference>
<proteinExistence type="predicted"/>
<name>A0A9K3D978_9EUKA</name>
<dbReference type="InterPro" id="IPR013783">
    <property type="entry name" value="Ig-like_fold"/>
</dbReference>